<keyword evidence="4 5" id="KW-0472">Membrane</keyword>
<dbReference type="InterPro" id="IPR000109">
    <property type="entry name" value="POT_fam"/>
</dbReference>
<reference evidence="6 8" key="2">
    <citation type="journal article" date="2014" name="BMC Genomics">
        <title>An improved genome release (version Mt4.0) for the model legume Medicago truncatula.</title>
        <authorList>
            <person name="Tang H."/>
            <person name="Krishnakumar V."/>
            <person name="Bidwell S."/>
            <person name="Rosen B."/>
            <person name="Chan A."/>
            <person name="Zhou S."/>
            <person name="Gentzbittel L."/>
            <person name="Childs K.L."/>
            <person name="Yandell M."/>
            <person name="Gundlach H."/>
            <person name="Mayer K.F."/>
            <person name="Schwartz D.C."/>
            <person name="Town C.D."/>
        </authorList>
    </citation>
    <scope>GENOME REANNOTATION</scope>
    <source>
        <strain evidence="7 8">cv. Jemalong A17</strain>
    </source>
</reference>
<evidence type="ECO:0000313" key="7">
    <source>
        <dbReference type="EnsemblPlants" id="AES61503"/>
    </source>
</evidence>
<evidence type="ECO:0000313" key="6">
    <source>
        <dbReference type="EMBL" id="AES61503.1"/>
    </source>
</evidence>
<dbReference type="Pfam" id="PF00854">
    <property type="entry name" value="PTR2"/>
    <property type="match status" value="1"/>
</dbReference>
<evidence type="ECO:0000313" key="8">
    <source>
        <dbReference type="Proteomes" id="UP000002051"/>
    </source>
</evidence>
<dbReference type="GO" id="GO:0016020">
    <property type="term" value="C:membrane"/>
    <property type="evidence" value="ECO:0007669"/>
    <property type="project" value="UniProtKB-SubCell"/>
</dbReference>
<dbReference type="eggNOG" id="KOG1237">
    <property type="taxonomic scope" value="Eukaryota"/>
</dbReference>
<proteinExistence type="predicted"/>
<dbReference type="PaxDb" id="3880-AES61503"/>
<feature type="transmembrane region" description="Helical" evidence="5">
    <location>
        <begin position="96"/>
        <end position="116"/>
    </location>
</feature>
<comment type="subcellular location">
    <subcellularLocation>
        <location evidence="1">Membrane</location>
        <topology evidence="1">Multi-pass membrane protein</topology>
    </subcellularLocation>
</comment>
<keyword evidence="8" id="KW-1185">Reference proteome</keyword>
<evidence type="ECO:0000256" key="2">
    <source>
        <dbReference type="ARBA" id="ARBA00022692"/>
    </source>
</evidence>
<evidence type="ECO:0000256" key="4">
    <source>
        <dbReference type="ARBA" id="ARBA00023136"/>
    </source>
</evidence>
<keyword evidence="3 5" id="KW-1133">Transmembrane helix</keyword>
<accession>G7IAC2</accession>
<keyword evidence="2 5" id="KW-0812">Transmembrane</keyword>
<protein>
    <submittedName>
        <fullName evidence="6">MFS transporter</fullName>
    </submittedName>
</protein>
<dbReference type="EMBL" id="CM001217">
    <property type="protein sequence ID" value="AES61503.1"/>
    <property type="molecule type" value="Genomic_DNA"/>
</dbReference>
<sequence>MGLRGYPYLNHLPTMNFDVGLPFTGINIVLWFKSRLHPVDNFYIPIVTTTTTILYFNFILHRFVLEFCSPPLLFARTMQPCRKCPLREKISGNHEAFLFISLYVLAFGSAGLKASLPAHGADQFDEKDLKETRQMSSLFNVLLLVVCIDGSVNLTFNV</sequence>
<dbReference type="EnsemblPlants" id="AES61503">
    <property type="protein sequence ID" value="AES61503"/>
    <property type="gene ID" value="MTR_1g084940"/>
</dbReference>
<gene>
    <name evidence="6" type="ordered locus">MTR_1g084940</name>
</gene>
<feature type="transmembrane region" description="Helical" evidence="5">
    <location>
        <begin position="42"/>
        <end position="64"/>
    </location>
</feature>
<dbReference type="Proteomes" id="UP000002051">
    <property type="component" value="Unassembled WGS sequence"/>
</dbReference>
<feature type="transmembrane region" description="Helical" evidence="5">
    <location>
        <begin position="137"/>
        <end position="156"/>
    </location>
</feature>
<reference evidence="7" key="3">
    <citation type="submission" date="2015-04" db="UniProtKB">
        <authorList>
            <consortium name="EnsemblPlants"/>
        </authorList>
    </citation>
    <scope>IDENTIFICATION</scope>
    <source>
        <strain evidence="7">cv. Jemalong A17</strain>
    </source>
</reference>
<dbReference type="AlphaFoldDB" id="G7IAC2"/>
<dbReference type="Gene3D" id="1.20.1250.20">
    <property type="entry name" value="MFS general substrate transporter like domains"/>
    <property type="match status" value="1"/>
</dbReference>
<dbReference type="InterPro" id="IPR036259">
    <property type="entry name" value="MFS_trans_sf"/>
</dbReference>
<dbReference type="HOGENOM" id="CLU_1671899_0_0_1"/>
<evidence type="ECO:0000256" key="3">
    <source>
        <dbReference type="ARBA" id="ARBA00022989"/>
    </source>
</evidence>
<dbReference type="GO" id="GO:0022857">
    <property type="term" value="F:transmembrane transporter activity"/>
    <property type="evidence" value="ECO:0007669"/>
    <property type="project" value="InterPro"/>
</dbReference>
<reference evidence="6 8" key="1">
    <citation type="journal article" date="2011" name="Nature">
        <title>The Medicago genome provides insight into the evolution of rhizobial symbioses.</title>
        <authorList>
            <person name="Young N.D."/>
            <person name="Debelle F."/>
            <person name="Oldroyd G.E."/>
            <person name="Geurts R."/>
            <person name="Cannon S.B."/>
            <person name="Udvardi M.K."/>
            <person name="Benedito V.A."/>
            <person name="Mayer K.F."/>
            <person name="Gouzy J."/>
            <person name="Schoof H."/>
            <person name="Van de Peer Y."/>
            <person name="Proost S."/>
            <person name="Cook D.R."/>
            <person name="Meyers B.C."/>
            <person name="Spannagl M."/>
            <person name="Cheung F."/>
            <person name="De Mita S."/>
            <person name="Krishnakumar V."/>
            <person name="Gundlach H."/>
            <person name="Zhou S."/>
            <person name="Mudge J."/>
            <person name="Bharti A.K."/>
            <person name="Murray J.D."/>
            <person name="Naoumkina M.A."/>
            <person name="Rosen B."/>
            <person name="Silverstein K.A."/>
            <person name="Tang H."/>
            <person name="Rombauts S."/>
            <person name="Zhao P.X."/>
            <person name="Zhou P."/>
            <person name="Barbe V."/>
            <person name="Bardou P."/>
            <person name="Bechner M."/>
            <person name="Bellec A."/>
            <person name="Berger A."/>
            <person name="Berges H."/>
            <person name="Bidwell S."/>
            <person name="Bisseling T."/>
            <person name="Choisne N."/>
            <person name="Couloux A."/>
            <person name="Denny R."/>
            <person name="Deshpande S."/>
            <person name="Dai X."/>
            <person name="Doyle J.J."/>
            <person name="Dudez A.M."/>
            <person name="Farmer A.D."/>
            <person name="Fouteau S."/>
            <person name="Franken C."/>
            <person name="Gibelin C."/>
            <person name="Gish J."/>
            <person name="Goldstein S."/>
            <person name="Gonzalez A.J."/>
            <person name="Green P.J."/>
            <person name="Hallab A."/>
            <person name="Hartog M."/>
            <person name="Hua A."/>
            <person name="Humphray S.J."/>
            <person name="Jeong D.H."/>
            <person name="Jing Y."/>
            <person name="Jocker A."/>
            <person name="Kenton S.M."/>
            <person name="Kim D.J."/>
            <person name="Klee K."/>
            <person name="Lai H."/>
            <person name="Lang C."/>
            <person name="Lin S."/>
            <person name="Macmil S.L."/>
            <person name="Magdelenat G."/>
            <person name="Matthews L."/>
            <person name="McCorrison J."/>
            <person name="Monaghan E.L."/>
            <person name="Mun J.H."/>
            <person name="Najar F.Z."/>
            <person name="Nicholson C."/>
            <person name="Noirot C."/>
            <person name="O'Bleness M."/>
            <person name="Paule C.R."/>
            <person name="Poulain J."/>
            <person name="Prion F."/>
            <person name="Qin B."/>
            <person name="Qu C."/>
            <person name="Retzel E.F."/>
            <person name="Riddle C."/>
            <person name="Sallet E."/>
            <person name="Samain S."/>
            <person name="Samson N."/>
            <person name="Sanders I."/>
            <person name="Saurat O."/>
            <person name="Scarpelli C."/>
            <person name="Schiex T."/>
            <person name="Segurens B."/>
            <person name="Severin A.J."/>
            <person name="Sherrier D.J."/>
            <person name="Shi R."/>
            <person name="Sims S."/>
            <person name="Singer S.R."/>
            <person name="Sinharoy S."/>
            <person name="Sterck L."/>
            <person name="Viollet A."/>
            <person name="Wang B.B."/>
            <person name="Wang K."/>
            <person name="Wang M."/>
            <person name="Wang X."/>
            <person name="Warfsmann J."/>
            <person name="Weissenbach J."/>
            <person name="White D.D."/>
            <person name="White J.D."/>
            <person name="Wiley G.B."/>
            <person name="Wincker P."/>
            <person name="Xing Y."/>
            <person name="Yang L."/>
            <person name="Yao Z."/>
            <person name="Ying F."/>
            <person name="Zhai J."/>
            <person name="Zhou L."/>
            <person name="Zuber A."/>
            <person name="Denarie J."/>
            <person name="Dixon R.A."/>
            <person name="May G.D."/>
            <person name="Schwartz D.C."/>
            <person name="Rogers J."/>
            <person name="Quetier F."/>
            <person name="Town C.D."/>
            <person name="Roe B.A."/>
        </authorList>
    </citation>
    <scope>NUCLEOTIDE SEQUENCE [LARGE SCALE GENOMIC DNA]</scope>
    <source>
        <strain evidence="6">A17</strain>
        <strain evidence="7 8">cv. Jemalong A17</strain>
    </source>
</reference>
<organism evidence="6 8">
    <name type="scientific">Medicago truncatula</name>
    <name type="common">Barrel medic</name>
    <name type="synonym">Medicago tribuloides</name>
    <dbReference type="NCBI Taxonomy" id="3880"/>
    <lineage>
        <taxon>Eukaryota</taxon>
        <taxon>Viridiplantae</taxon>
        <taxon>Streptophyta</taxon>
        <taxon>Embryophyta</taxon>
        <taxon>Tracheophyta</taxon>
        <taxon>Spermatophyta</taxon>
        <taxon>Magnoliopsida</taxon>
        <taxon>eudicotyledons</taxon>
        <taxon>Gunneridae</taxon>
        <taxon>Pentapetalae</taxon>
        <taxon>rosids</taxon>
        <taxon>fabids</taxon>
        <taxon>Fabales</taxon>
        <taxon>Fabaceae</taxon>
        <taxon>Papilionoideae</taxon>
        <taxon>50 kb inversion clade</taxon>
        <taxon>NPAAA clade</taxon>
        <taxon>Hologalegina</taxon>
        <taxon>IRL clade</taxon>
        <taxon>Trifolieae</taxon>
        <taxon>Medicago</taxon>
    </lineage>
</organism>
<dbReference type="STRING" id="3880.G7IAC2"/>
<evidence type="ECO:0000256" key="5">
    <source>
        <dbReference type="SAM" id="Phobius"/>
    </source>
</evidence>
<evidence type="ECO:0000256" key="1">
    <source>
        <dbReference type="ARBA" id="ARBA00004141"/>
    </source>
</evidence>
<name>G7IAC2_MEDTR</name>